<evidence type="ECO:0008006" key="4">
    <source>
        <dbReference type="Google" id="ProtNLM"/>
    </source>
</evidence>
<organism evidence="2 3">
    <name type="scientific">Polymorphospora rubra</name>
    <dbReference type="NCBI Taxonomy" id="338584"/>
    <lineage>
        <taxon>Bacteria</taxon>
        <taxon>Bacillati</taxon>
        <taxon>Actinomycetota</taxon>
        <taxon>Actinomycetes</taxon>
        <taxon>Micromonosporales</taxon>
        <taxon>Micromonosporaceae</taxon>
        <taxon>Polymorphospora</taxon>
    </lineage>
</organism>
<evidence type="ECO:0000313" key="2">
    <source>
        <dbReference type="EMBL" id="BCJ65056.1"/>
    </source>
</evidence>
<feature type="signal peptide" evidence="1">
    <location>
        <begin position="1"/>
        <end position="23"/>
    </location>
</feature>
<sequence>MRRPRATTVGIFTAVVVAFAVLAGGCSSAPAPRAWAAAVCDALGPWRSEIHNLTSRTQQQMTAMTTPAQAKENLVRLLGGAEQASETARAKVEQAGVPDVEQGEAVARGFVTSLTAVRDAYGRARTAIEGLATTGAPETFYAGVRAAVDVLNREYDESALDTSRLNSEELKQAFDEVPECR</sequence>
<gene>
    <name evidence="2" type="ORF">Prubr_20770</name>
</gene>
<dbReference type="AlphaFoldDB" id="A0A810MV35"/>
<keyword evidence="1" id="KW-0732">Signal</keyword>
<keyword evidence="3" id="KW-1185">Reference proteome</keyword>
<dbReference type="PROSITE" id="PS51257">
    <property type="entry name" value="PROKAR_LIPOPROTEIN"/>
    <property type="match status" value="1"/>
</dbReference>
<accession>A0A810MV35</accession>
<dbReference type="RefSeq" id="WP_212824257.1">
    <property type="nucleotide sequence ID" value="NZ_AP023359.1"/>
</dbReference>
<name>A0A810MV35_9ACTN</name>
<dbReference type="EMBL" id="AP023359">
    <property type="protein sequence ID" value="BCJ65056.1"/>
    <property type="molecule type" value="Genomic_DNA"/>
</dbReference>
<evidence type="ECO:0000256" key="1">
    <source>
        <dbReference type="SAM" id="SignalP"/>
    </source>
</evidence>
<protein>
    <recommendedName>
        <fullName evidence="4">Lipoprotein</fullName>
    </recommendedName>
</protein>
<dbReference type="KEGG" id="pry:Prubr_20770"/>
<reference evidence="2" key="1">
    <citation type="submission" date="2020-08" db="EMBL/GenBank/DDBJ databases">
        <title>Whole genome shotgun sequence of Polymorphospora rubra NBRC 101157.</title>
        <authorList>
            <person name="Komaki H."/>
            <person name="Tamura T."/>
        </authorList>
    </citation>
    <scope>NUCLEOTIDE SEQUENCE</scope>
    <source>
        <strain evidence="2">NBRC 101157</strain>
    </source>
</reference>
<feature type="chain" id="PRO_5039241896" description="Lipoprotein" evidence="1">
    <location>
        <begin position="24"/>
        <end position="181"/>
    </location>
</feature>
<proteinExistence type="predicted"/>
<evidence type="ECO:0000313" key="3">
    <source>
        <dbReference type="Proteomes" id="UP000680866"/>
    </source>
</evidence>
<dbReference type="Proteomes" id="UP000680866">
    <property type="component" value="Chromosome"/>
</dbReference>